<comment type="similarity">
    <text evidence="2 8">Belongs to the group II decarboxylase family.</text>
</comment>
<sequence>HPRFFNQLFSGLDHHALAGRFLTEALNTSQYTYEIAPVFVLMEEVVLAKLRELVGWSSGDGIFAPGGSISNMYAMNVARFQRFPESRREGNWALPRLALFTSRESHYSIQKGAAFLGIGTDNVRLVATDERGKMIPEELEKEIERARAEGTEPFFVCATAGTTVLGAFDPLGGIADICQRHGLWFHVDDSPHSGGGAGRARCHTPLPKIPLSGRADSVAWNPHKMLTVGLQCSAFLLRDASVGPAAPFPRWGCPASSPSSPKRPFWGGGGDRHLPQGLLQRCHGAGATYLFQPDKFYDVAYDTGDKTPQCGRRVDCLKLWLLWKALGTEGLARRVQRAFAMTRYLTEEVKRRDGFQLVLE</sequence>
<dbReference type="GO" id="GO:0019752">
    <property type="term" value="P:carboxylic acid metabolic process"/>
    <property type="evidence" value="ECO:0007669"/>
    <property type="project" value="InterPro"/>
</dbReference>
<evidence type="ECO:0000256" key="2">
    <source>
        <dbReference type="ARBA" id="ARBA00009533"/>
    </source>
</evidence>
<dbReference type="GO" id="GO:0042412">
    <property type="term" value="P:taurine biosynthetic process"/>
    <property type="evidence" value="ECO:0007669"/>
    <property type="project" value="TreeGrafter"/>
</dbReference>
<dbReference type="PANTHER" id="PTHR45677:SF8">
    <property type="entry name" value="CYSTEINE SULFINIC ACID DECARBOXYLASE"/>
    <property type="match status" value="1"/>
</dbReference>
<comment type="cofactor">
    <cofactor evidence="1 7 8">
        <name>pyridoxal 5'-phosphate</name>
        <dbReference type="ChEBI" id="CHEBI:597326"/>
    </cofactor>
</comment>
<evidence type="ECO:0000256" key="7">
    <source>
        <dbReference type="PIRSR" id="PIRSR602129-50"/>
    </source>
</evidence>
<evidence type="ECO:0000313" key="10">
    <source>
        <dbReference type="Proteomes" id="UP000578343"/>
    </source>
</evidence>
<dbReference type="OrthoDB" id="392571at2759"/>
<dbReference type="GO" id="GO:0004782">
    <property type="term" value="F:sulfinoalanine decarboxylase activity"/>
    <property type="evidence" value="ECO:0007669"/>
    <property type="project" value="TreeGrafter"/>
</dbReference>
<dbReference type="EMBL" id="VWZK01017842">
    <property type="protein sequence ID" value="NXG78535.1"/>
    <property type="molecule type" value="Genomic_DNA"/>
</dbReference>
<dbReference type="SUPFAM" id="SSF53383">
    <property type="entry name" value="PLP-dependent transferases"/>
    <property type="match status" value="1"/>
</dbReference>
<dbReference type="Pfam" id="PF00282">
    <property type="entry name" value="Pyridoxal_deC"/>
    <property type="match status" value="2"/>
</dbReference>
<dbReference type="InterPro" id="IPR015424">
    <property type="entry name" value="PyrdxlP-dep_Trfase"/>
</dbReference>
<comment type="subunit">
    <text evidence="3">Homodimer.</text>
</comment>
<evidence type="ECO:0000256" key="3">
    <source>
        <dbReference type="ARBA" id="ARBA00011738"/>
    </source>
</evidence>
<dbReference type="Gene3D" id="3.90.1150.170">
    <property type="match status" value="2"/>
</dbReference>
<dbReference type="GO" id="GO:0005737">
    <property type="term" value="C:cytoplasm"/>
    <property type="evidence" value="ECO:0007669"/>
    <property type="project" value="TreeGrafter"/>
</dbReference>
<keyword evidence="10" id="KW-1185">Reference proteome</keyword>
<feature type="non-terminal residue" evidence="9">
    <location>
        <position position="360"/>
    </location>
</feature>
<evidence type="ECO:0000256" key="8">
    <source>
        <dbReference type="RuleBase" id="RU000382"/>
    </source>
</evidence>
<protein>
    <submittedName>
        <fullName evidence="9">CSAD decarboxylase</fullName>
    </submittedName>
</protein>
<dbReference type="PANTHER" id="PTHR45677">
    <property type="entry name" value="GLUTAMATE DECARBOXYLASE-RELATED"/>
    <property type="match status" value="1"/>
</dbReference>
<evidence type="ECO:0000256" key="5">
    <source>
        <dbReference type="ARBA" id="ARBA00022898"/>
    </source>
</evidence>
<dbReference type="GO" id="GO:0030170">
    <property type="term" value="F:pyridoxal phosphate binding"/>
    <property type="evidence" value="ECO:0007669"/>
    <property type="project" value="InterPro"/>
</dbReference>
<keyword evidence="6 8" id="KW-0456">Lyase</keyword>
<dbReference type="Gene3D" id="3.40.640.10">
    <property type="entry name" value="Type I PLP-dependent aspartate aminotransferase-like (Major domain)"/>
    <property type="match status" value="1"/>
</dbReference>
<proteinExistence type="inferred from homology"/>
<dbReference type="PROSITE" id="PS00392">
    <property type="entry name" value="DDC_GAD_HDC_YDC"/>
    <property type="match status" value="1"/>
</dbReference>
<dbReference type="AlphaFoldDB" id="A0A7K9EPH7"/>
<dbReference type="Proteomes" id="UP000578343">
    <property type="component" value="Unassembled WGS sequence"/>
</dbReference>
<organism evidence="9 10">
    <name type="scientific">Baryphthengus martii</name>
    <name type="common">Rufous motmot</name>
    <dbReference type="NCBI Taxonomy" id="176943"/>
    <lineage>
        <taxon>Eukaryota</taxon>
        <taxon>Metazoa</taxon>
        <taxon>Chordata</taxon>
        <taxon>Craniata</taxon>
        <taxon>Vertebrata</taxon>
        <taxon>Euteleostomi</taxon>
        <taxon>Archelosauria</taxon>
        <taxon>Archosauria</taxon>
        <taxon>Dinosauria</taxon>
        <taxon>Saurischia</taxon>
        <taxon>Theropoda</taxon>
        <taxon>Coelurosauria</taxon>
        <taxon>Aves</taxon>
        <taxon>Neognathae</taxon>
        <taxon>Neoaves</taxon>
        <taxon>Telluraves</taxon>
        <taxon>Coraciimorphae</taxon>
        <taxon>Coraciiformes</taxon>
        <taxon>Momotidae</taxon>
        <taxon>Baryphthengus</taxon>
    </lineage>
</organism>
<feature type="modified residue" description="N6-(pyridoxal phosphate)lysine" evidence="7">
    <location>
        <position position="224"/>
    </location>
</feature>
<accession>A0A7K9EPH7</accession>
<evidence type="ECO:0000313" key="9">
    <source>
        <dbReference type="EMBL" id="NXG78535.1"/>
    </source>
</evidence>
<reference evidence="9 10" key="1">
    <citation type="submission" date="2019-09" db="EMBL/GenBank/DDBJ databases">
        <title>Bird 10,000 Genomes (B10K) Project - Family phase.</title>
        <authorList>
            <person name="Zhang G."/>
        </authorList>
    </citation>
    <scope>NUCLEOTIDE SEQUENCE [LARGE SCALE GENOMIC DNA]</scope>
    <source>
        <strain evidence="9">B10K-DU-001-21</strain>
        <tissue evidence="9">Muscle</tissue>
    </source>
</reference>
<keyword evidence="4" id="KW-0210">Decarboxylase</keyword>
<dbReference type="InterPro" id="IPR002129">
    <property type="entry name" value="PyrdxlP-dep_de-COase"/>
</dbReference>
<dbReference type="InterPro" id="IPR015421">
    <property type="entry name" value="PyrdxlP-dep_Trfase_major"/>
</dbReference>
<comment type="caution">
    <text evidence="9">The sequence shown here is derived from an EMBL/GenBank/DDBJ whole genome shotgun (WGS) entry which is preliminary data.</text>
</comment>
<feature type="non-terminal residue" evidence="9">
    <location>
        <position position="1"/>
    </location>
</feature>
<evidence type="ECO:0000256" key="4">
    <source>
        <dbReference type="ARBA" id="ARBA00022793"/>
    </source>
</evidence>
<evidence type="ECO:0000256" key="1">
    <source>
        <dbReference type="ARBA" id="ARBA00001933"/>
    </source>
</evidence>
<gene>
    <name evidence="9" type="primary">Csad</name>
    <name evidence="9" type="ORF">BARMAR_R12599</name>
</gene>
<evidence type="ECO:0000256" key="6">
    <source>
        <dbReference type="ARBA" id="ARBA00023239"/>
    </source>
</evidence>
<dbReference type="InterPro" id="IPR021115">
    <property type="entry name" value="Pyridoxal-P_BS"/>
</dbReference>
<keyword evidence="5 7" id="KW-0663">Pyridoxal phosphate</keyword>
<name>A0A7K9EPH7_BARMA</name>